<dbReference type="EnsemblMetazoa" id="XM_050651523.1">
    <property type="protein sequence ID" value="XP_050507480.1"/>
    <property type="gene ID" value="LOC126885096"/>
</dbReference>
<dbReference type="RefSeq" id="XP_050507478.1">
    <property type="nucleotide sequence ID" value="XM_050651521.1"/>
</dbReference>
<accession>A0ABM5KBB5</accession>
<dbReference type="GeneID" id="126885096"/>
<sequence length="264" mass="29642">MAGSIFMTTGKYLIPPKRPPEPEHIYSPQYQDQIYCKCHCLPALPATSQQRTLIGPEALHDEEWSRLGPMGPLLEPKVFTAKVSAAPESEISRFNQPNVFMAKIKEKYPFIYECLRTAPPDDLIARINKDRLASSYQVDYCHKQEYPNAPYDELIRAAGVEGLRPCPEPVRLPGDVCRPIPKMKGYGRNGAFTSEEFGRRQGGGSSRGGFIKEDLKQVLGACKGGTFTITPGYTEYMDTFSRLGTLIIRDGLHDPVRRSKRPIF</sequence>
<dbReference type="EnsemblMetazoa" id="XM_050651522.1">
    <property type="protein sequence ID" value="XP_050507479.1"/>
    <property type="gene ID" value="LOC126885096"/>
</dbReference>
<keyword evidence="2" id="KW-1185">Reference proteome</keyword>
<reference evidence="1" key="1">
    <citation type="submission" date="2025-05" db="UniProtKB">
        <authorList>
            <consortium name="EnsemblMetazoa"/>
        </authorList>
    </citation>
    <scope>IDENTIFICATION</scope>
</reference>
<evidence type="ECO:0000313" key="2">
    <source>
        <dbReference type="Proteomes" id="UP001652700"/>
    </source>
</evidence>
<dbReference type="RefSeq" id="XP_050507479.1">
    <property type="nucleotide sequence ID" value="XM_050651522.1"/>
</dbReference>
<dbReference type="EnsemblMetazoa" id="XM_050651521.1">
    <property type="protein sequence ID" value="XP_050507478.1"/>
    <property type="gene ID" value="LOC126885096"/>
</dbReference>
<proteinExistence type="predicted"/>
<dbReference type="Proteomes" id="UP001652700">
    <property type="component" value="Unplaced"/>
</dbReference>
<dbReference type="RefSeq" id="XP_050507480.1">
    <property type="nucleotide sequence ID" value="XM_050651523.1"/>
</dbReference>
<evidence type="ECO:0000313" key="1">
    <source>
        <dbReference type="EnsemblMetazoa" id="XP_050507480.1"/>
    </source>
</evidence>
<protein>
    <submittedName>
        <fullName evidence="1">Uncharacterized protein</fullName>
    </submittedName>
</protein>
<name>A0ABM5KBB5_DIAVI</name>
<organism evidence="1 2">
    <name type="scientific">Diabrotica virgifera virgifera</name>
    <name type="common">western corn rootworm</name>
    <dbReference type="NCBI Taxonomy" id="50390"/>
    <lineage>
        <taxon>Eukaryota</taxon>
        <taxon>Metazoa</taxon>
        <taxon>Ecdysozoa</taxon>
        <taxon>Arthropoda</taxon>
        <taxon>Hexapoda</taxon>
        <taxon>Insecta</taxon>
        <taxon>Pterygota</taxon>
        <taxon>Neoptera</taxon>
        <taxon>Endopterygota</taxon>
        <taxon>Coleoptera</taxon>
        <taxon>Polyphaga</taxon>
        <taxon>Cucujiformia</taxon>
        <taxon>Chrysomeloidea</taxon>
        <taxon>Chrysomelidae</taxon>
        <taxon>Galerucinae</taxon>
        <taxon>Diabroticina</taxon>
        <taxon>Diabroticites</taxon>
        <taxon>Diabrotica</taxon>
    </lineage>
</organism>